<dbReference type="PANTHER" id="PTHR43442:SF3">
    <property type="entry name" value="GLUCONOKINASE-RELATED"/>
    <property type="match status" value="1"/>
</dbReference>
<evidence type="ECO:0000256" key="7">
    <source>
        <dbReference type="ARBA" id="ARBA00022840"/>
    </source>
</evidence>
<organism evidence="11 12">
    <name type="scientific">Thelonectria olida</name>
    <dbReference type="NCBI Taxonomy" id="1576542"/>
    <lineage>
        <taxon>Eukaryota</taxon>
        <taxon>Fungi</taxon>
        <taxon>Dikarya</taxon>
        <taxon>Ascomycota</taxon>
        <taxon>Pezizomycotina</taxon>
        <taxon>Sordariomycetes</taxon>
        <taxon>Hypocreomycetidae</taxon>
        <taxon>Hypocreales</taxon>
        <taxon>Nectriaceae</taxon>
        <taxon>Thelonectria</taxon>
    </lineage>
</organism>
<accession>A0A9P9AM02</accession>
<evidence type="ECO:0000313" key="11">
    <source>
        <dbReference type="EMBL" id="KAH6889636.1"/>
    </source>
</evidence>
<feature type="compositionally biased region" description="Basic and acidic residues" evidence="10">
    <location>
        <begin position="199"/>
        <end position="210"/>
    </location>
</feature>
<feature type="compositionally biased region" description="Basic and acidic residues" evidence="10">
    <location>
        <begin position="183"/>
        <end position="192"/>
    </location>
</feature>
<evidence type="ECO:0000256" key="5">
    <source>
        <dbReference type="ARBA" id="ARBA00022741"/>
    </source>
</evidence>
<dbReference type="InterPro" id="IPR027417">
    <property type="entry name" value="P-loop_NTPase"/>
</dbReference>
<evidence type="ECO:0000256" key="10">
    <source>
        <dbReference type="SAM" id="MobiDB-lite"/>
    </source>
</evidence>
<dbReference type="InterPro" id="IPR006001">
    <property type="entry name" value="Therm_gnt_kin"/>
</dbReference>
<dbReference type="EC" id="2.7.1.12" evidence="3 9"/>
<keyword evidence="11" id="KW-0378">Hydrolase</keyword>
<gene>
    <name evidence="11" type="ORF">B0T10DRAFT_404085</name>
</gene>
<protein>
    <recommendedName>
        <fullName evidence="3 9">Gluconokinase</fullName>
        <ecNumber evidence="3 9">2.7.1.12</ecNumber>
    </recommendedName>
</protein>
<keyword evidence="6 9" id="KW-0418">Kinase</keyword>
<dbReference type="AlphaFoldDB" id="A0A9P9AM02"/>
<keyword evidence="7 9" id="KW-0067">ATP-binding</keyword>
<dbReference type="GO" id="GO:0046316">
    <property type="term" value="F:gluconokinase activity"/>
    <property type="evidence" value="ECO:0007669"/>
    <property type="project" value="UniProtKB-EC"/>
</dbReference>
<evidence type="ECO:0000256" key="4">
    <source>
        <dbReference type="ARBA" id="ARBA00022679"/>
    </source>
</evidence>
<comment type="caution">
    <text evidence="11">The sequence shown here is derived from an EMBL/GenBank/DDBJ whole genome shotgun (WGS) entry which is preliminary data.</text>
</comment>
<proteinExistence type="inferred from homology"/>
<dbReference type="EMBL" id="JAGPYM010000010">
    <property type="protein sequence ID" value="KAH6889636.1"/>
    <property type="molecule type" value="Genomic_DNA"/>
</dbReference>
<sequence>MEEEPSPRDDKKGWVWFIIGPTASGKTTVASALAESLDFSYIEGDDFHNEENINKVNRGIPLTDADRYEWLLKIREECCNQYDEGSRYIAVACCALKRKYRDTLREVSRNLAHMQVGFVCLDAPEDVVQKRAEHQHGHDIGEKVVHSQYTTLEPPGDDEENILRADAMRGEERLKSDVMQKIQDRMRLESKRTATSQKAKRDSKFDISMP</sequence>
<evidence type="ECO:0000313" key="12">
    <source>
        <dbReference type="Proteomes" id="UP000777438"/>
    </source>
</evidence>
<keyword evidence="4 9" id="KW-0808">Transferase</keyword>
<comment type="pathway">
    <text evidence="1 9">Carbohydrate acid metabolism; D-gluconate degradation.</text>
</comment>
<dbReference type="CDD" id="cd02021">
    <property type="entry name" value="GntK"/>
    <property type="match status" value="1"/>
</dbReference>
<evidence type="ECO:0000256" key="6">
    <source>
        <dbReference type="ARBA" id="ARBA00022777"/>
    </source>
</evidence>
<reference evidence="11 12" key="1">
    <citation type="journal article" date="2021" name="Nat. Commun.">
        <title>Genetic determinants of endophytism in the Arabidopsis root mycobiome.</title>
        <authorList>
            <person name="Mesny F."/>
            <person name="Miyauchi S."/>
            <person name="Thiergart T."/>
            <person name="Pickel B."/>
            <person name="Atanasova L."/>
            <person name="Karlsson M."/>
            <person name="Huettel B."/>
            <person name="Barry K.W."/>
            <person name="Haridas S."/>
            <person name="Chen C."/>
            <person name="Bauer D."/>
            <person name="Andreopoulos W."/>
            <person name="Pangilinan J."/>
            <person name="LaButti K."/>
            <person name="Riley R."/>
            <person name="Lipzen A."/>
            <person name="Clum A."/>
            <person name="Drula E."/>
            <person name="Henrissat B."/>
            <person name="Kohler A."/>
            <person name="Grigoriev I.V."/>
            <person name="Martin F.M."/>
            <person name="Hacquard S."/>
        </authorList>
    </citation>
    <scope>NUCLEOTIDE SEQUENCE [LARGE SCALE GENOMIC DNA]</scope>
    <source>
        <strain evidence="11 12">MPI-CAGE-CH-0241</strain>
    </source>
</reference>
<evidence type="ECO:0000256" key="8">
    <source>
        <dbReference type="ARBA" id="ARBA00048090"/>
    </source>
</evidence>
<dbReference type="Gene3D" id="3.40.50.300">
    <property type="entry name" value="P-loop containing nucleotide triphosphate hydrolases"/>
    <property type="match status" value="1"/>
</dbReference>
<dbReference type="PANTHER" id="PTHR43442">
    <property type="entry name" value="GLUCONOKINASE-RELATED"/>
    <property type="match status" value="1"/>
</dbReference>
<dbReference type="GO" id="GO:0005524">
    <property type="term" value="F:ATP binding"/>
    <property type="evidence" value="ECO:0007669"/>
    <property type="project" value="UniProtKB-KW"/>
</dbReference>
<dbReference type="SUPFAM" id="SSF52540">
    <property type="entry name" value="P-loop containing nucleoside triphosphate hydrolases"/>
    <property type="match status" value="1"/>
</dbReference>
<dbReference type="NCBIfam" id="TIGR01313">
    <property type="entry name" value="therm_gnt_kin"/>
    <property type="match status" value="1"/>
</dbReference>
<dbReference type="Pfam" id="PF13671">
    <property type="entry name" value="AAA_33"/>
    <property type="match status" value="1"/>
</dbReference>
<dbReference type="OrthoDB" id="275177at2759"/>
<name>A0A9P9AM02_9HYPO</name>
<feature type="region of interest" description="Disordered" evidence="10">
    <location>
        <begin position="183"/>
        <end position="210"/>
    </location>
</feature>
<keyword evidence="12" id="KW-1185">Reference proteome</keyword>
<evidence type="ECO:0000256" key="2">
    <source>
        <dbReference type="ARBA" id="ARBA00008420"/>
    </source>
</evidence>
<dbReference type="GO" id="GO:0005975">
    <property type="term" value="P:carbohydrate metabolic process"/>
    <property type="evidence" value="ECO:0007669"/>
    <property type="project" value="InterPro"/>
</dbReference>
<evidence type="ECO:0000256" key="1">
    <source>
        <dbReference type="ARBA" id="ARBA00004875"/>
    </source>
</evidence>
<dbReference type="GO" id="GO:0016787">
    <property type="term" value="F:hydrolase activity"/>
    <property type="evidence" value="ECO:0007669"/>
    <property type="project" value="UniProtKB-KW"/>
</dbReference>
<comment type="similarity">
    <text evidence="2 9">Belongs to the gluconokinase GntK/GntV family.</text>
</comment>
<evidence type="ECO:0000256" key="3">
    <source>
        <dbReference type="ARBA" id="ARBA00012054"/>
    </source>
</evidence>
<keyword evidence="5 9" id="KW-0547">Nucleotide-binding</keyword>
<comment type="catalytic activity">
    <reaction evidence="8 9">
        <text>D-gluconate + ATP = 6-phospho-D-gluconate + ADP + H(+)</text>
        <dbReference type="Rhea" id="RHEA:19433"/>
        <dbReference type="ChEBI" id="CHEBI:15378"/>
        <dbReference type="ChEBI" id="CHEBI:18391"/>
        <dbReference type="ChEBI" id="CHEBI:30616"/>
        <dbReference type="ChEBI" id="CHEBI:58759"/>
        <dbReference type="ChEBI" id="CHEBI:456216"/>
        <dbReference type="EC" id="2.7.1.12"/>
    </reaction>
</comment>
<dbReference type="GO" id="GO:0005737">
    <property type="term" value="C:cytoplasm"/>
    <property type="evidence" value="ECO:0007669"/>
    <property type="project" value="TreeGrafter"/>
</dbReference>
<evidence type="ECO:0000256" key="9">
    <source>
        <dbReference type="RuleBase" id="RU363066"/>
    </source>
</evidence>
<dbReference type="Proteomes" id="UP000777438">
    <property type="component" value="Unassembled WGS sequence"/>
</dbReference>